<organism evidence="16 17">
    <name type="scientific">Alloscardovia theropitheci</name>
    <dbReference type="NCBI Taxonomy" id="2496842"/>
    <lineage>
        <taxon>Bacteria</taxon>
        <taxon>Bacillati</taxon>
        <taxon>Actinomycetota</taxon>
        <taxon>Actinomycetes</taxon>
        <taxon>Bifidobacteriales</taxon>
        <taxon>Bifidobacteriaceae</taxon>
        <taxon>Alloscardovia</taxon>
    </lineage>
</organism>
<dbReference type="SUPFAM" id="SSF46894">
    <property type="entry name" value="C-terminal effector domain of the bipartite response regulators"/>
    <property type="match status" value="1"/>
</dbReference>
<keyword evidence="10" id="KW-0413">Isomerase</keyword>
<dbReference type="InterPro" id="IPR036412">
    <property type="entry name" value="HAD-like_sf"/>
</dbReference>
<evidence type="ECO:0000259" key="15">
    <source>
        <dbReference type="PROSITE" id="PS51755"/>
    </source>
</evidence>
<dbReference type="CDD" id="cd00383">
    <property type="entry name" value="trans_reg_C"/>
    <property type="match status" value="1"/>
</dbReference>
<dbReference type="InterPro" id="IPR023214">
    <property type="entry name" value="HAD_sf"/>
</dbReference>
<evidence type="ECO:0000256" key="4">
    <source>
        <dbReference type="ARBA" id="ARBA00011738"/>
    </source>
</evidence>
<dbReference type="InterPro" id="IPR001867">
    <property type="entry name" value="OmpR/PhoB-type_DNA-bd"/>
</dbReference>
<dbReference type="GO" id="GO:0046872">
    <property type="term" value="F:metal ion binding"/>
    <property type="evidence" value="ECO:0007669"/>
    <property type="project" value="UniProtKB-KW"/>
</dbReference>
<keyword evidence="17" id="KW-1185">Reference proteome</keyword>
<keyword evidence="8 13" id="KW-0460">Magnesium</keyword>
<feature type="binding site" evidence="13">
    <location>
        <position position="28"/>
    </location>
    <ligand>
        <name>Mg(2+)</name>
        <dbReference type="ChEBI" id="CHEBI:18420"/>
        <label>1</label>
    </ligand>
</feature>
<dbReference type="InterPro" id="IPR005002">
    <property type="entry name" value="PMM"/>
</dbReference>
<feature type="binding site" evidence="12">
    <location>
        <position position="145"/>
    </location>
    <ligand>
        <name>alpha-D-mannose 1-phosphate</name>
        <dbReference type="ChEBI" id="CHEBI:58409"/>
    </ligand>
</feature>
<sequence>MCDELVVPQSTDVDTSVLADHARLLAFDLDNTLARSKMPMSDETTHLFASLTHILPVAIVTGGRYELIESQVLDAIFDYAHKENLVLLPTTGSAYYQWNGHRFERIYNIELSHEQKLHASEAIKLCAQDLGLWFDDIDGTHIEDRGSQITFSALGSRAHADIKEKWDPRGKLRAPLAERLQKLLPELNVRIAGTTSIDVSHKGLDKAYAVRQLARLHTIDVHDIVFVGDRMMPGGNDYPAALAGTMAVSVEGPDDTNMWMKQFMEKYTRGLRIDIVSRKLWIYGREITISDSEFSLLLALMHAQGKVISREKLMQDAWKYAPSGDTRLLSVSIARLRSILEDNSHMPRRIVTVRGGGYRFSYD</sequence>
<keyword evidence="6" id="KW-0963">Cytoplasm</keyword>
<dbReference type="Proteomes" id="UP000291289">
    <property type="component" value="Unassembled WGS sequence"/>
</dbReference>
<feature type="binding site" evidence="12">
    <location>
        <position position="198"/>
    </location>
    <ligand>
        <name>alpha-D-mannose 1-phosphate</name>
        <dbReference type="ChEBI" id="CHEBI:58409"/>
    </ligand>
</feature>
<dbReference type="GO" id="GO:0006013">
    <property type="term" value="P:mannose metabolic process"/>
    <property type="evidence" value="ECO:0007669"/>
    <property type="project" value="TreeGrafter"/>
</dbReference>
<dbReference type="AlphaFoldDB" id="A0A4V2MU16"/>
<dbReference type="InterPro" id="IPR016032">
    <property type="entry name" value="Sig_transdc_resp-reg_C-effctor"/>
</dbReference>
<evidence type="ECO:0000256" key="2">
    <source>
        <dbReference type="ARBA" id="ARBA00004699"/>
    </source>
</evidence>
<evidence type="ECO:0000256" key="3">
    <source>
        <dbReference type="ARBA" id="ARBA00009736"/>
    </source>
</evidence>
<feature type="binding site" evidence="13">
    <location>
        <position position="245"/>
    </location>
    <ligand>
        <name>Mg(2+)</name>
        <dbReference type="ChEBI" id="CHEBI:18420"/>
        <label>1</label>
    </ligand>
</feature>
<name>A0A4V2MU16_9BIFI</name>
<dbReference type="OrthoDB" id="2241234at2"/>
<dbReference type="GO" id="GO:0006355">
    <property type="term" value="P:regulation of DNA-templated transcription"/>
    <property type="evidence" value="ECO:0007669"/>
    <property type="project" value="InterPro"/>
</dbReference>
<dbReference type="Pfam" id="PF03332">
    <property type="entry name" value="PMM"/>
    <property type="match status" value="1"/>
</dbReference>
<dbReference type="EMBL" id="RXLP01000012">
    <property type="protein sequence ID" value="TCD54609.1"/>
    <property type="molecule type" value="Genomic_DNA"/>
</dbReference>
<dbReference type="PROSITE" id="PS51755">
    <property type="entry name" value="OMPR_PHOB"/>
    <property type="match status" value="1"/>
</dbReference>
<keyword evidence="9 14" id="KW-0238">DNA-binding</keyword>
<evidence type="ECO:0000256" key="1">
    <source>
        <dbReference type="ARBA" id="ARBA00004496"/>
    </source>
</evidence>
<feature type="domain" description="OmpR/PhoB-type" evidence="15">
    <location>
        <begin position="263"/>
        <end position="362"/>
    </location>
</feature>
<evidence type="ECO:0000256" key="11">
    <source>
        <dbReference type="PIRSR" id="PIRSR605002-1"/>
    </source>
</evidence>
<evidence type="ECO:0000256" key="5">
    <source>
        <dbReference type="ARBA" id="ARBA00012730"/>
    </source>
</evidence>
<feature type="binding site" evidence="13">
    <location>
        <position position="229"/>
    </location>
    <ligand>
        <name>Mg(2+)</name>
        <dbReference type="ChEBI" id="CHEBI:18420"/>
        <label>1</label>
    </ligand>
</feature>
<evidence type="ECO:0000313" key="17">
    <source>
        <dbReference type="Proteomes" id="UP000291289"/>
    </source>
</evidence>
<keyword evidence="7 13" id="KW-0479">Metal-binding</keyword>
<dbReference type="GO" id="GO:0000160">
    <property type="term" value="P:phosphorelay signal transduction system"/>
    <property type="evidence" value="ECO:0007669"/>
    <property type="project" value="InterPro"/>
</dbReference>
<dbReference type="GO" id="GO:0004615">
    <property type="term" value="F:phosphomannomutase activity"/>
    <property type="evidence" value="ECO:0007669"/>
    <property type="project" value="UniProtKB-EC"/>
</dbReference>
<feature type="active site" description="Nucleophile" evidence="11">
    <location>
        <position position="28"/>
    </location>
</feature>
<dbReference type="GO" id="GO:0016791">
    <property type="term" value="F:phosphatase activity"/>
    <property type="evidence" value="ECO:0007669"/>
    <property type="project" value="UniProtKB-ARBA"/>
</dbReference>
<dbReference type="InterPro" id="IPR036388">
    <property type="entry name" value="WH-like_DNA-bd_sf"/>
</dbReference>
<accession>A0A4V2MU16</accession>
<comment type="subcellular location">
    <subcellularLocation>
        <location evidence="1">Cytoplasm</location>
    </subcellularLocation>
</comment>
<dbReference type="UniPathway" id="UPA00126">
    <property type="reaction ID" value="UER00424"/>
</dbReference>
<gene>
    <name evidence="16" type="ORF">EJ419_02595</name>
</gene>
<evidence type="ECO:0000256" key="6">
    <source>
        <dbReference type="ARBA" id="ARBA00022490"/>
    </source>
</evidence>
<dbReference type="InterPro" id="IPR006379">
    <property type="entry name" value="HAD-SF_hydro_IIB"/>
</dbReference>
<evidence type="ECO:0000256" key="13">
    <source>
        <dbReference type="PIRSR" id="PIRSR605002-3"/>
    </source>
</evidence>
<evidence type="ECO:0000256" key="12">
    <source>
        <dbReference type="PIRSR" id="PIRSR605002-2"/>
    </source>
</evidence>
<evidence type="ECO:0000256" key="9">
    <source>
        <dbReference type="ARBA" id="ARBA00023125"/>
    </source>
</evidence>
<evidence type="ECO:0000256" key="10">
    <source>
        <dbReference type="ARBA" id="ARBA00023235"/>
    </source>
</evidence>
<dbReference type="Gene3D" id="3.40.50.1000">
    <property type="entry name" value="HAD superfamily/HAD-like"/>
    <property type="match status" value="1"/>
</dbReference>
<dbReference type="SUPFAM" id="SSF56784">
    <property type="entry name" value="HAD-like"/>
    <property type="match status" value="1"/>
</dbReference>
<evidence type="ECO:0000313" key="16">
    <source>
        <dbReference type="EMBL" id="TCD54609.1"/>
    </source>
</evidence>
<dbReference type="PANTHER" id="PTHR10466:SF0">
    <property type="entry name" value="PHOSPHOMANNOMUTASE"/>
    <property type="match status" value="1"/>
</dbReference>
<dbReference type="EC" id="5.4.2.8" evidence="5"/>
<dbReference type="GO" id="GO:0005829">
    <property type="term" value="C:cytosol"/>
    <property type="evidence" value="ECO:0007669"/>
    <property type="project" value="TreeGrafter"/>
</dbReference>
<feature type="DNA-binding region" description="OmpR/PhoB-type" evidence="14">
    <location>
        <begin position="263"/>
        <end position="362"/>
    </location>
</feature>
<dbReference type="Gene3D" id="1.10.10.10">
    <property type="entry name" value="Winged helix-like DNA-binding domain superfamily/Winged helix DNA-binding domain"/>
    <property type="match status" value="1"/>
</dbReference>
<dbReference type="Pfam" id="PF00486">
    <property type="entry name" value="Trans_reg_C"/>
    <property type="match status" value="1"/>
</dbReference>
<dbReference type="SMART" id="SM00862">
    <property type="entry name" value="Trans_reg_C"/>
    <property type="match status" value="1"/>
</dbReference>
<keyword evidence="16" id="KW-0378">Hydrolase</keyword>
<evidence type="ECO:0000256" key="14">
    <source>
        <dbReference type="PROSITE-ProRule" id="PRU01091"/>
    </source>
</evidence>
<protein>
    <recommendedName>
        <fullName evidence="5">phosphomannomutase</fullName>
        <ecNumber evidence="5">5.4.2.8</ecNumber>
    </recommendedName>
</protein>
<dbReference type="NCBIfam" id="TIGR01484">
    <property type="entry name" value="HAD-SF-IIB"/>
    <property type="match status" value="1"/>
</dbReference>
<comment type="subunit">
    <text evidence="4">Homodimer.</text>
</comment>
<reference evidence="16 17" key="1">
    <citation type="submission" date="2018-12" db="EMBL/GenBank/DDBJ databases">
        <title>Alloscrdovia theropitheci sp. nov: a novel taxon from the feces of the bleeding-herat monkey (Theropithecus geleda).</title>
        <authorList>
            <person name="Modesto M."/>
        </authorList>
    </citation>
    <scope>NUCLEOTIDE SEQUENCE [LARGE SCALE GENOMIC DNA]</scope>
    <source>
        <strain evidence="16 17">GLDI4/2</strain>
    </source>
</reference>
<comment type="pathway">
    <text evidence="2">Nucleotide-sugar biosynthesis; GDP-alpha-D-mannose biosynthesis; alpha-D-mannose 1-phosphate from D-fructose 6-phosphate: step 2/2.</text>
</comment>
<dbReference type="GO" id="GO:0009298">
    <property type="term" value="P:GDP-mannose biosynthetic process"/>
    <property type="evidence" value="ECO:0007669"/>
    <property type="project" value="UniProtKB-UniPathway"/>
</dbReference>
<dbReference type="PANTHER" id="PTHR10466">
    <property type="entry name" value="PHOSPHOMANNOMUTASE"/>
    <property type="match status" value="1"/>
</dbReference>
<dbReference type="Gene3D" id="3.30.1240.20">
    <property type="match status" value="1"/>
</dbReference>
<comment type="caution">
    <text evidence="16">The sequence shown here is derived from an EMBL/GenBank/DDBJ whole genome shotgun (WGS) entry which is preliminary data.</text>
</comment>
<evidence type="ECO:0000256" key="7">
    <source>
        <dbReference type="ARBA" id="ARBA00022723"/>
    </source>
</evidence>
<dbReference type="InterPro" id="IPR043169">
    <property type="entry name" value="PMM_cap"/>
</dbReference>
<feature type="binding site" evidence="13">
    <location>
        <position position="30"/>
    </location>
    <ligand>
        <name>Mg(2+)</name>
        <dbReference type="ChEBI" id="CHEBI:18420"/>
        <label>1</label>
    </ligand>
</feature>
<comment type="similarity">
    <text evidence="3">Belongs to the eukaryotic PMM family.</text>
</comment>
<dbReference type="GO" id="GO:0006487">
    <property type="term" value="P:protein N-linked glycosylation"/>
    <property type="evidence" value="ECO:0007669"/>
    <property type="project" value="TreeGrafter"/>
</dbReference>
<dbReference type="RefSeq" id="WP_131283366.1">
    <property type="nucleotide sequence ID" value="NZ_RXLP01000012.1"/>
</dbReference>
<dbReference type="GO" id="GO:0003677">
    <property type="term" value="F:DNA binding"/>
    <property type="evidence" value="ECO:0007669"/>
    <property type="project" value="UniProtKB-UniRule"/>
</dbReference>
<evidence type="ECO:0000256" key="8">
    <source>
        <dbReference type="ARBA" id="ARBA00022842"/>
    </source>
</evidence>
<comment type="cofactor">
    <cofactor evidence="13">
        <name>Mg(2+)</name>
        <dbReference type="ChEBI" id="CHEBI:18420"/>
    </cofactor>
</comment>
<proteinExistence type="inferred from homology"/>
<feature type="active site" description="Proton donor/acceptor" evidence="11">
    <location>
        <position position="30"/>
    </location>
</feature>
<feature type="binding site" evidence="12">
    <location>
        <position position="196"/>
    </location>
    <ligand>
        <name>alpha-D-mannose 1-phosphate</name>
        <dbReference type="ChEBI" id="CHEBI:58409"/>
    </ligand>
</feature>